<dbReference type="InterPro" id="IPR002347">
    <property type="entry name" value="SDR_fam"/>
</dbReference>
<evidence type="ECO:0000313" key="5">
    <source>
        <dbReference type="EMBL" id="SDV47333.1"/>
    </source>
</evidence>
<dbReference type="AlphaFoldDB" id="A0A1H2PLK6"/>
<accession>A0A1H2PLK6</accession>
<dbReference type="RefSeq" id="WP_235837804.1">
    <property type="nucleotide sequence ID" value="NZ_FNLO01000002.1"/>
</dbReference>
<protein>
    <submittedName>
        <fullName evidence="5">NAD(P)-dependent dehydrogenase, short-chain alcohol dehydrogenase family</fullName>
    </submittedName>
</protein>
<evidence type="ECO:0000259" key="4">
    <source>
        <dbReference type="SMART" id="SM00822"/>
    </source>
</evidence>
<keyword evidence="3" id="KW-0520">NAD</keyword>
<comment type="similarity">
    <text evidence="1">Belongs to the short-chain dehydrogenases/reductases (SDR) family.</text>
</comment>
<keyword evidence="6" id="KW-1185">Reference proteome</keyword>
<proteinExistence type="inferred from homology"/>
<dbReference type="PANTHER" id="PTHR24321">
    <property type="entry name" value="DEHYDROGENASES, SHORT CHAIN"/>
    <property type="match status" value="1"/>
</dbReference>
<dbReference type="InterPro" id="IPR057326">
    <property type="entry name" value="KR_dom"/>
</dbReference>
<name>A0A1H2PLK6_9BURK</name>
<dbReference type="InterPro" id="IPR036291">
    <property type="entry name" value="NAD(P)-bd_dom_sf"/>
</dbReference>
<feature type="domain" description="Ketoreductase" evidence="4">
    <location>
        <begin position="17"/>
        <end position="213"/>
    </location>
</feature>
<dbReference type="FunFam" id="3.40.50.720:FF:000084">
    <property type="entry name" value="Short-chain dehydrogenase reductase"/>
    <property type="match status" value="1"/>
</dbReference>
<evidence type="ECO:0000256" key="3">
    <source>
        <dbReference type="ARBA" id="ARBA00023027"/>
    </source>
</evidence>
<dbReference type="PANTHER" id="PTHR24321:SF8">
    <property type="entry name" value="ESTRADIOL 17-BETA-DEHYDROGENASE 8-RELATED"/>
    <property type="match status" value="1"/>
</dbReference>
<dbReference type="SMART" id="SM00822">
    <property type="entry name" value="PKS_KR"/>
    <property type="match status" value="1"/>
</dbReference>
<dbReference type="Pfam" id="PF13561">
    <property type="entry name" value="adh_short_C2"/>
    <property type="match status" value="1"/>
</dbReference>
<dbReference type="Gene3D" id="3.40.50.720">
    <property type="entry name" value="NAD(P)-binding Rossmann-like Domain"/>
    <property type="match status" value="1"/>
</dbReference>
<dbReference type="Proteomes" id="UP000243719">
    <property type="component" value="Unassembled WGS sequence"/>
</dbReference>
<dbReference type="InterPro" id="IPR020904">
    <property type="entry name" value="Sc_DH/Rdtase_CS"/>
</dbReference>
<dbReference type="PROSITE" id="PS00061">
    <property type="entry name" value="ADH_SHORT"/>
    <property type="match status" value="1"/>
</dbReference>
<dbReference type="EMBL" id="FNLO01000002">
    <property type="protein sequence ID" value="SDV47333.1"/>
    <property type="molecule type" value="Genomic_DNA"/>
</dbReference>
<dbReference type="STRING" id="1770053.SAMN05216551_102490"/>
<dbReference type="SUPFAM" id="SSF51735">
    <property type="entry name" value="NAD(P)-binding Rossmann-fold domains"/>
    <property type="match status" value="1"/>
</dbReference>
<evidence type="ECO:0000256" key="1">
    <source>
        <dbReference type="ARBA" id="ARBA00006484"/>
    </source>
</evidence>
<keyword evidence="2" id="KW-0560">Oxidoreductase</keyword>
<organism evidence="5 6">
    <name type="scientific">Chitinasiproducens palmae</name>
    <dbReference type="NCBI Taxonomy" id="1770053"/>
    <lineage>
        <taxon>Bacteria</taxon>
        <taxon>Pseudomonadati</taxon>
        <taxon>Pseudomonadota</taxon>
        <taxon>Betaproteobacteria</taxon>
        <taxon>Burkholderiales</taxon>
        <taxon>Burkholderiaceae</taxon>
        <taxon>Chitinasiproducens</taxon>
    </lineage>
</organism>
<evidence type="ECO:0000256" key="2">
    <source>
        <dbReference type="ARBA" id="ARBA00023002"/>
    </source>
</evidence>
<dbReference type="PRINTS" id="PR00081">
    <property type="entry name" value="GDHRDH"/>
</dbReference>
<dbReference type="CDD" id="cd05233">
    <property type="entry name" value="SDR_c"/>
    <property type="match status" value="1"/>
</dbReference>
<sequence>MSTARGSSEQVTRCAGRVVAVTGAAGGIGAAIVRRLATDGWSLVLADRDPRALAELADEVVALGGDCLPRAGDVTQPEYVAGLVGSALERYRRLDGFVSNAGIVGGMVPLDDYPEAVFDEVMAVNVRGTFLCLKHALPALRVQPGASFVAMASTSAVRGRANLSAYVASKHAVLGLVRAAALECVGSHARVNAILPGPTQTAMIDAIDRMAAQRSPDGHVARAVSTPYGRPEDVAAAVRFVLSPDAAHMNGAMLTVDGGSIVA</sequence>
<evidence type="ECO:0000313" key="6">
    <source>
        <dbReference type="Proteomes" id="UP000243719"/>
    </source>
</evidence>
<reference evidence="6" key="1">
    <citation type="submission" date="2016-09" db="EMBL/GenBank/DDBJ databases">
        <authorList>
            <person name="Varghese N."/>
            <person name="Submissions S."/>
        </authorList>
    </citation>
    <scope>NUCLEOTIDE SEQUENCE [LARGE SCALE GENOMIC DNA]</scope>
    <source>
        <strain evidence="6">JS23</strain>
    </source>
</reference>
<dbReference type="GO" id="GO:0016491">
    <property type="term" value="F:oxidoreductase activity"/>
    <property type="evidence" value="ECO:0007669"/>
    <property type="project" value="UniProtKB-KW"/>
</dbReference>
<gene>
    <name evidence="5" type="ORF">SAMN05216551_102490</name>
</gene>